<feature type="transmembrane region" description="Helical" evidence="7">
    <location>
        <begin position="388"/>
        <end position="411"/>
    </location>
</feature>
<evidence type="ECO:0000256" key="2">
    <source>
        <dbReference type="ARBA" id="ARBA00022448"/>
    </source>
</evidence>
<evidence type="ECO:0000256" key="7">
    <source>
        <dbReference type="SAM" id="Phobius"/>
    </source>
</evidence>
<keyword evidence="2" id="KW-0813">Transport</keyword>
<feature type="transmembrane region" description="Helical" evidence="7">
    <location>
        <begin position="12"/>
        <end position="34"/>
    </location>
</feature>
<feature type="transmembrane region" description="Helical" evidence="7">
    <location>
        <begin position="417"/>
        <end position="438"/>
    </location>
</feature>
<dbReference type="Proteomes" id="UP000095662">
    <property type="component" value="Unassembled WGS sequence"/>
</dbReference>
<gene>
    <name evidence="8" type="primary">mepA_5</name>
    <name evidence="8" type="ORF">ERS852540_01224</name>
</gene>
<dbReference type="GO" id="GO:0042910">
    <property type="term" value="F:xenobiotic transmembrane transporter activity"/>
    <property type="evidence" value="ECO:0007669"/>
    <property type="project" value="InterPro"/>
</dbReference>
<sequence>MVTDMTSGRTFSVLLKFSLPMLLSVAFQQLYNIVDSVIAGNFVSDMALGAIGASYPVTMIFMAVATGGSVGASVVVARLFGSKNYTYMKTAINTALVSFAAIAGVLTVIGCALCSPMLTLLGTPDDIFADSDIYLRVYVLGLLFLFIYNACNGIFTALGDSKTPLFFLIASSLGNIGLDLLFVIVFQMGVAGVAWATFAAQGAAGIAAFFVLLRRVGKIQSDTPEKPKIFSSDALKQISRISVPSILQSSFVSVGNLFVQSLVNSFGSSVIGGYASAIKLNTFAITCFSTLSNSVSNFCAQNIGADKTDRIKTGVKSGMLMCLVIAIPFVVCFLLFGGTLVNLFATQANAEIIATGSKFLTIVSPFYFFVCIKIVIDGGVRGCGVMTPFMISTCLDLALRVIFAYILSPFFGSDGIWLSWPVGWVLALVVDLFFYNYYIRKGKAFTASGGESPQTVRRSDDQRSA</sequence>
<feature type="transmembrane region" description="Helical" evidence="7">
    <location>
        <begin position="54"/>
        <end position="80"/>
    </location>
</feature>
<dbReference type="InterPro" id="IPR002528">
    <property type="entry name" value="MATE_fam"/>
</dbReference>
<dbReference type="GO" id="GO:0005886">
    <property type="term" value="C:plasma membrane"/>
    <property type="evidence" value="ECO:0007669"/>
    <property type="project" value="UniProtKB-SubCell"/>
</dbReference>
<dbReference type="OrthoDB" id="9776324at2"/>
<evidence type="ECO:0000313" key="8">
    <source>
        <dbReference type="EMBL" id="CUQ86068.1"/>
    </source>
</evidence>
<dbReference type="InterPro" id="IPR052031">
    <property type="entry name" value="Membrane_Transporter-Flippase"/>
</dbReference>
<keyword evidence="4 7" id="KW-0812">Transmembrane</keyword>
<dbReference type="AlphaFoldDB" id="A0A174ZNX7"/>
<feature type="transmembrane region" description="Helical" evidence="7">
    <location>
        <begin position="138"/>
        <end position="158"/>
    </location>
</feature>
<accession>A0A174ZNX7</accession>
<feature type="transmembrane region" description="Helical" evidence="7">
    <location>
        <begin position="192"/>
        <end position="213"/>
    </location>
</feature>
<proteinExistence type="predicted"/>
<keyword evidence="6 7" id="KW-0472">Membrane</keyword>
<dbReference type="GO" id="GO:0015297">
    <property type="term" value="F:antiporter activity"/>
    <property type="evidence" value="ECO:0007669"/>
    <property type="project" value="InterPro"/>
</dbReference>
<dbReference type="EMBL" id="CZBY01000008">
    <property type="protein sequence ID" value="CUQ86068.1"/>
    <property type="molecule type" value="Genomic_DNA"/>
</dbReference>
<evidence type="ECO:0000256" key="5">
    <source>
        <dbReference type="ARBA" id="ARBA00022989"/>
    </source>
</evidence>
<protein>
    <submittedName>
        <fullName evidence="8">Multidrug export protein mepA</fullName>
    </submittedName>
</protein>
<comment type="subcellular location">
    <subcellularLocation>
        <location evidence="1">Cell membrane</location>
        <topology evidence="1">Multi-pass membrane protein</topology>
    </subcellularLocation>
</comment>
<feature type="transmembrane region" description="Helical" evidence="7">
    <location>
        <begin position="320"/>
        <end position="345"/>
    </location>
</feature>
<feature type="transmembrane region" description="Helical" evidence="7">
    <location>
        <begin position="92"/>
        <end position="118"/>
    </location>
</feature>
<evidence type="ECO:0000313" key="9">
    <source>
        <dbReference type="Proteomes" id="UP000095662"/>
    </source>
</evidence>
<name>A0A174ZNX7_9FIRM</name>
<dbReference type="Pfam" id="PF01554">
    <property type="entry name" value="MatE"/>
    <property type="match status" value="2"/>
</dbReference>
<keyword evidence="5 7" id="KW-1133">Transmembrane helix</keyword>
<dbReference type="PIRSF" id="PIRSF006603">
    <property type="entry name" value="DinF"/>
    <property type="match status" value="1"/>
</dbReference>
<evidence type="ECO:0000256" key="4">
    <source>
        <dbReference type="ARBA" id="ARBA00022692"/>
    </source>
</evidence>
<dbReference type="PANTHER" id="PTHR43549">
    <property type="entry name" value="MULTIDRUG RESISTANCE PROTEIN YPNP-RELATED"/>
    <property type="match status" value="1"/>
</dbReference>
<feature type="transmembrane region" description="Helical" evidence="7">
    <location>
        <begin position="357"/>
        <end position="376"/>
    </location>
</feature>
<organism evidence="8 9">
    <name type="scientific">[Eubacterium] siraeum</name>
    <dbReference type="NCBI Taxonomy" id="39492"/>
    <lineage>
        <taxon>Bacteria</taxon>
        <taxon>Bacillati</taxon>
        <taxon>Bacillota</taxon>
        <taxon>Clostridia</taxon>
        <taxon>Eubacteriales</taxon>
        <taxon>Oscillospiraceae</taxon>
        <taxon>Oscillospiraceae incertae sedis</taxon>
    </lineage>
</organism>
<dbReference type="NCBIfam" id="TIGR00797">
    <property type="entry name" value="matE"/>
    <property type="match status" value="1"/>
</dbReference>
<evidence type="ECO:0000256" key="1">
    <source>
        <dbReference type="ARBA" id="ARBA00004651"/>
    </source>
</evidence>
<reference evidence="8 9" key="1">
    <citation type="submission" date="2015-09" db="EMBL/GenBank/DDBJ databases">
        <authorList>
            <consortium name="Pathogen Informatics"/>
        </authorList>
    </citation>
    <scope>NUCLEOTIDE SEQUENCE [LARGE SCALE GENOMIC DNA]</scope>
    <source>
        <strain evidence="8 9">2789STDY5834928</strain>
    </source>
</reference>
<dbReference type="InterPro" id="IPR048279">
    <property type="entry name" value="MdtK-like"/>
</dbReference>
<evidence type="ECO:0000256" key="3">
    <source>
        <dbReference type="ARBA" id="ARBA00022475"/>
    </source>
</evidence>
<keyword evidence="3" id="KW-1003">Cell membrane</keyword>
<dbReference type="CDD" id="cd13138">
    <property type="entry name" value="MATE_yoeA_like"/>
    <property type="match status" value="1"/>
</dbReference>
<dbReference type="PANTHER" id="PTHR43549:SF3">
    <property type="entry name" value="MULTIDRUG RESISTANCE PROTEIN YPNP-RELATED"/>
    <property type="match status" value="1"/>
</dbReference>
<evidence type="ECO:0000256" key="6">
    <source>
        <dbReference type="ARBA" id="ARBA00023136"/>
    </source>
</evidence>
<feature type="transmembrane region" description="Helical" evidence="7">
    <location>
        <begin position="165"/>
        <end position="186"/>
    </location>
</feature>